<dbReference type="SUPFAM" id="SSF47384">
    <property type="entry name" value="Homodimeric domain of signal transducing histidine kinase"/>
    <property type="match status" value="1"/>
</dbReference>
<dbReference type="EMBL" id="LGTC01000001">
    <property type="protein sequence ID" value="KNY29805.1"/>
    <property type="molecule type" value="Genomic_DNA"/>
</dbReference>
<sequence>MIASLTSFIITRSTIQKQAISHSDQIVTQIAENINFVTKYYDDMMSHFIVDPKIQSAIWKSINLKDSNKEKQQNLDYINTSISDFLSTKSTDISALGIYASGGYSFGVFPKGISPNSFFDEAGKENNLLKKIVSANGSPVWVSPAEWLVHFNKKMNSIIICRNFNKIDSTRNIVLIMELKTYKLSDLCSPDGIYDESINNTSFIIDENGNIVSHMEENIIGQNIAAFIKSKPIIDRIKISKGLTSFRTTVNNTDSYISAIDISINENWKLINIIDNSLLYRDTYKAIYISIIIWGICVFIAFIISMGISLNVSIAVKTVAKGLSDIAEGETHLDKRLEITSNDEIRDLVIAFNKIQDKEKENIKSIKNSQLELIETLTTLQNTQAQLVQSEKMASLGSLVAGIAHEINTPIGISVTAASHIMSKTQDFTSLLESKTLKRSDLNELSTTLTEAMEILLRNLHRASELIKSFKQVAVDQTHEDKRELNVKKYLEEIVLSLTPSLKKRKINIHINCDDNIQIKVYAGSVSQIITNLIMNSLMHAYEIDDTGTIVIKAYNSADNKLILEFSDDGKGMEQDVVSKIFDPFFTTKRGNGGTGLGLHLVYNIVYQMLEGTIVCKSEPGKGTSFVIEFPIKE</sequence>
<dbReference type="EC" id="2.7.13.3" evidence="3"/>
<feature type="transmembrane region" description="Helical" evidence="8">
    <location>
        <begin position="286"/>
        <end position="308"/>
    </location>
</feature>
<keyword evidence="12" id="KW-1185">Reference proteome</keyword>
<dbReference type="AlphaFoldDB" id="A0A0L6JW19"/>
<feature type="domain" description="HAMP" evidence="10">
    <location>
        <begin position="310"/>
        <end position="364"/>
    </location>
</feature>
<dbReference type="GO" id="GO:0000155">
    <property type="term" value="F:phosphorelay sensor kinase activity"/>
    <property type="evidence" value="ECO:0007669"/>
    <property type="project" value="InterPro"/>
</dbReference>
<name>A0A0L6JW19_9FIRM</name>
<dbReference type="Pfam" id="PF00672">
    <property type="entry name" value="HAMP"/>
    <property type="match status" value="1"/>
</dbReference>
<dbReference type="PROSITE" id="PS50885">
    <property type="entry name" value="HAMP"/>
    <property type="match status" value="1"/>
</dbReference>
<evidence type="ECO:0000256" key="4">
    <source>
        <dbReference type="ARBA" id="ARBA00022553"/>
    </source>
</evidence>
<feature type="domain" description="Histidine kinase" evidence="9">
    <location>
        <begin position="402"/>
        <end position="634"/>
    </location>
</feature>
<dbReference type="CDD" id="cd00082">
    <property type="entry name" value="HisKA"/>
    <property type="match status" value="1"/>
</dbReference>
<dbReference type="PATRIC" id="fig|398512.5.peg.5323"/>
<dbReference type="STRING" id="398512.Bccel_5082"/>
<keyword evidence="8" id="KW-0472">Membrane</keyword>
<dbReference type="PRINTS" id="PR00344">
    <property type="entry name" value="BCTRLSENSOR"/>
</dbReference>
<dbReference type="Proteomes" id="UP000036923">
    <property type="component" value="Unassembled WGS sequence"/>
</dbReference>
<evidence type="ECO:0000259" key="10">
    <source>
        <dbReference type="PROSITE" id="PS50885"/>
    </source>
</evidence>
<keyword evidence="4" id="KW-0597">Phosphoprotein</keyword>
<evidence type="ECO:0000259" key="9">
    <source>
        <dbReference type="PROSITE" id="PS50109"/>
    </source>
</evidence>
<dbReference type="PROSITE" id="PS50109">
    <property type="entry name" value="HIS_KIN"/>
    <property type="match status" value="1"/>
</dbReference>
<keyword evidence="6 11" id="KW-0418">Kinase</keyword>
<evidence type="ECO:0000313" key="12">
    <source>
        <dbReference type="Proteomes" id="UP000036923"/>
    </source>
</evidence>
<gene>
    <name evidence="11" type="ORF">Bccel_5082</name>
</gene>
<proteinExistence type="predicted"/>
<protein>
    <recommendedName>
        <fullName evidence="3">histidine kinase</fullName>
        <ecNumber evidence="3">2.7.13.3</ecNumber>
    </recommendedName>
</protein>
<comment type="caution">
    <text evidence="11">The sequence shown here is derived from an EMBL/GenBank/DDBJ whole genome shotgun (WGS) entry which is preliminary data.</text>
</comment>
<dbReference type="Gene3D" id="3.30.565.10">
    <property type="entry name" value="Histidine kinase-like ATPase, C-terminal domain"/>
    <property type="match status" value="1"/>
</dbReference>
<dbReference type="Pfam" id="PF02518">
    <property type="entry name" value="HATPase_c"/>
    <property type="match status" value="1"/>
</dbReference>
<dbReference type="CDD" id="cd06225">
    <property type="entry name" value="HAMP"/>
    <property type="match status" value="1"/>
</dbReference>
<dbReference type="SMART" id="SM00387">
    <property type="entry name" value="HATPase_c"/>
    <property type="match status" value="1"/>
</dbReference>
<dbReference type="InterPro" id="IPR036097">
    <property type="entry name" value="HisK_dim/P_sf"/>
</dbReference>
<accession>A0A0L6JW19</accession>
<evidence type="ECO:0000256" key="8">
    <source>
        <dbReference type="SAM" id="Phobius"/>
    </source>
</evidence>
<comment type="catalytic activity">
    <reaction evidence="1">
        <text>ATP + protein L-histidine = ADP + protein N-phospho-L-histidine.</text>
        <dbReference type="EC" id="2.7.13.3"/>
    </reaction>
</comment>
<dbReference type="Gene3D" id="3.30.450.20">
    <property type="entry name" value="PAS domain"/>
    <property type="match status" value="1"/>
</dbReference>
<dbReference type="InterPro" id="IPR003661">
    <property type="entry name" value="HisK_dim/P_dom"/>
</dbReference>
<dbReference type="InterPro" id="IPR003660">
    <property type="entry name" value="HAMP_dom"/>
</dbReference>
<keyword evidence="8" id="KW-1133">Transmembrane helix</keyword>
<dbReference type="PANTHER" id="PTHR43065:SF47">
    <property type="match status" value="1"/>
</dbReference>
<dbReference type="Gene3D" id="1.10.287.130">
    <property type="match status" value="1"/>
</dbReference>
<reference evidence="12" key="1">
    <citation type="submission" date="2015-07" db="EMBL/GenBank/DDBJ databases">
        <title>Near-Complete Genome Sequence of the Cellulolytic Bacterium Bacteroides (Pseudobacteroides) cellulosolvens ATCC 35603.</title>
        <authorList>
            <person name="Dassa B."/>
            <person name="Utturkar S.M."/>
            <person name="Klingeman D.M."/>
            <person name="Hurt R.A."/>
            <person name="Keller M."/>
            <person name="Xu J."/>
            <person name="Reddy Y.H.K."/>
            <person name="Borovok I."/>
            <person name="Grinberg I.R."/>
            <person name="Lamed R."/>
            <person name="Zhivin O."/>
            <person name="Bayer E.A."/>
            <person name="Brown S.D."/>
        </authorList>
    </citation>
    <scope>NUCLEOTIDE SEQUENCE [LARGE SCALE GENOMIC DNA]</scope>
    <source>
        <strain evidence="12">DSM 2933</strain>
    </source>
</reference>
<dbReference type="PANTHER" id="PTHR43065">
    <property type="entry name" value="SENSOR HISTIDINE KINASE"/>
    <property type="match status" value="1"/>
</dbReference>
<dbReference type="Gene3D" id="6.10.340.10">
    <property type="match status" value="1"/>
</dbReference>
<keyword evidence="7" id="KW-0902">Two-component regulatory system</keyword>
<keyword evidence="8" id="KW-0812">Transmembrane</keyword>
<comment type="subcellular location">
    <subcellularLocation>
        <location evidence="2">Membrane</location>
    </subcellularLocation>
</comment>
<organism evidence="11 12">
    <name type="scientific">Pseudobacteroides cellulosolvens ATCC 35603 = DSM 2933</name>
    <dbReference type="NCBI Taxonomy" id="398512"/>
    <lineage>
        <taxon>Bacteria</taxon>
        <taxon>Bacillati</taxon>
        <taxon>Bacillota</taxon>
        <taxon>Clostridia</taxon>
        <taxon>Eubacteriales</taxon>
        <taxon>Oscillospiraceae</taxon>
        <taxon>Pseudobacteroides</taxon>
    </lineage>
</organism>
<dbReference type="InterPro" id="IPR004358">
    <property type="entry name" value="Sig_transdc_His_kin-like_C"/>
</dbReference>
<evidence type="ECO:0000256" key="1">
    <source>
        <dbReference type="ARBA" id="ARBA00000085"/>
    </source>
</evidence>
<evidence type="ECO:0000256" key="5">
    <source>
        <dbReference type="ARBA" id="ARBA00022679"/>
    </source>
</evidence>
<keyword evidence="5" id="KW-0808">Transferase</keyword>
<dbReference type="InterPro" id="IPR003594">
    <property type="entry name" value="HATPase_dom"/>
</dbReference>
<evidence type="ECO:0000256" key="3">
    <source>
        <dbReference type="ARBA" id="ARBA00012438"/>
    </source>
</evidence>
<evidence type="ECO:0000313" key="11">
    <source>
        <dbReference type="EMBL" id="KNY29805.1"/>
    </source>
</evidence>
<dbReference type="eggNOG" id="COG4191">
    <property type="taxonomic scope" value="Bacteria"/>
</dbReference>
<evidence type="ECO:0000256" key="6">
    <source>
        <dbReference type="ARBA" id="ARBA00022777"/>
    </source>
</evidence>
<dbReference type="GO" id="GO:0016020">
    <property type="term" value="C:membrane"/>
    <property type="evidence" value="ECO:0007669"/>
    <property type="project" value="UniProtKB-SubCell"/>
</dbReference>
<dbReference type="SUPFAM" id="SSF55874">
    <property type="entry name" value="ATPase domain of HSP90 chaperone/DNA topoisomerase II/histidine kinase"/>
    <property type="match status" value="1"/>
</dbReference>
<evidence type="ECO:0000256" key="2">
    <source>
        <dbReference type="ARBA" id="ARBA00004370"/>
    </source>
</evidence>
<dbReference type="InterPro" id="IPR005467">
    <property type="entry name" value="His_kinase_dom"/>
</dbReference>
<dbReference type="InterPro" id="IPR036890">
    <property type="entry name" value="HATPase_C_sf"/>
</dbReference>
<evidence type="ECO:0000256" key="7">
    <source>
        <dbReference type="ARBA" id="ARBA00023012"/>
    </source>
</evidence>